<protein>
    <recommendedName>
        <fullName evidence="6">Protein HflK</fullName>
    </recommendedName>
</protein>
<feature type="compositionally biased region" description="Basic and acidic residues" evidence="7">
    <location>
        <begin position="1"/>
        <end position="12"/>
    </location>
</feature>
<dbReference type="NCBIfam" id="TIGR01933">
    <property type="entry name" value="hflK"/>
    <property type="match status" value="1"/>
</dbReference>
<dbReference type="PANTHER" id="PTHR43327:SF2">
    <property type="entry name" value="MODULATOR OF FTSH PROTEASE HFLK"/>
    <property type="match status" value="1"/>
</dbReference>
<dbReference type="GeneID" id="93077194"/>
<keyword evidence="3 6" id="KW-0812">Transmembrane</keyword>
<comment type="function">
    <text evidence="6">HflC and HflK could encode or regulate a protease.</text>
</comment>
<dbReference type="EMBL" id="CP004005">
    <property type="protein sequence ID" value="AGH17194.1"/>
    <property type="molecule type" value="Genomic_DNA"/>
</dbReference>
<dbReference type="InterPro" id="IPR010201">
    <property type="entry name" value="HflK"/>
</dbReference>
<keyword evidence="4 6" id="KW-1133">Transmembrane helix</keyword>
<evidence type="ECO:0000313" key="9">
    <source>
        <dbReference type="EMBL" id="AGH17194.1"/>
    </source>
</evidence>
<evidence type="ECO:0000256" key="1">
    <source>
        <dbReference type="ARBA" id="ARBA00004167"/>
    </source>
</evidence>
<dbReference type="PANTHER" id="PTHR43327">
    <property type="entry name" value="STOMATIN-LIKE PROTEIN 2, MITOCHONDRIAL"/>
    <property type="match status" value="1"/>
</dbReference>
<accession>A0ABM5NGK3</accession>
<dbReference type="Pfam" id="PF01145">
    <property type="entry name" value="Band_7"/>
    <property type="match status" value="1"/>
</dbReference>
<keyword evidence="5 6" id="KW-0472">Membrane</keyword>
<evidence type="ECO:0000256" key="3">
    <source>
        <dbReference type="ARBA" id="ARBA00022692"/>
    </source>
</evidence>
<dbReference type="Proteomes" id="UP000011820">
    <property type="component" value="Chromosome"/>
</dbReference>
<dbReference type="CDD" id="cd03404">
    <property type="entry name" value="SPFH_HflK"/>
    <property type="match status" value="1"/>
</dbReference>
<sequence>MSYDKNNSDWRPTRLSGSNGNGDGLPPFDVEAIIRYIKDKFDLIPFFKSYGSVYIILLLIGSFCAFQSIYIVHPDERAVELRFGKPKNDVFLPGLHMMFWPIDQVEIVKVIERQQKIGGRSASVGSNSGLILTGDQNIVGLHFSVLYVVTDPRLYLFNLENPGETLKQVSESAMREVVGRRFAVDIFRSQRQQIALEVRNLIQKTMDYYKSGILINTISIEDASPPREVADAFDEVQRAEQDEDRFVEESNKYSNRVLGSARGEASHIRESSIAYKDRIIQEAQGEADRFLSIYGQYVNAPTLLRKRIYLETMEGILKKAKKVIIDKKQSVMPYLPLNEAFSRIQQKGKLGGINHE</sequence>
<dbReference type="Gene3D" id="3.30.479.30">
    <property type="entry name" value="Band 7 domain"/>
    <property type="match status" value="1"/>
</dbReference>
<organism evidence="9 10">
    <name type="scientific">Candidatus Liberibacter asiaticus str. gxpsy</name>
    <dbReference type="NCBI Taxonomy" id="1174529"/>
    <lineage>
        <taxon>Bacteria</taxon>
        <taxon>Pseudomonadati</taxon>
        <taxon>Pseudomonadota</taxon>
        <taxon>Alphaproteobacteria</taxon>
        <taxon>Hyphomicrobiales</taxon>
        <taxon>Rhizobiaceae</taxon>
        <taxon>Liberibacter</taxon>
    </lineage>
</organism>
<feature type="transmembrane region" description="Helical" evidence="6">
    <location>
        <begin position="53"/>
        <end position="72"/>
    </location>
</feature>
<evidence type="ECO:0000256" key="2">
    <source>
        <dbReference type="ARBA" id="ARBA00006971"/>
    </source>
</evidence>
<comment type="subunit">
    <text evidence="6">HflC and HflK may interact to form a multimeric complex.</text>
</comment>
<dbReference type="RefSeq" id="WP_015452789.1">
    <property type="nucleotide sequence ID" value="NC_020549.1"/>
</dbReference>
<keyword evidence="10" id="KW-1185">Reference proteome</keyword>
<evidence type="ECO:0000256" key="4">
    <source>
        <dbReference type="ARBA" id="ARBA00022989"/>
    </source>
</evidence>
<feature type="region of interest" description="Disordered" evidence="7">
    <location>
        <begin position="1"/>
        <end position="22"/>
    </location>
</feature>
<evidence type="ECO:0000256" key="6">
    <source>
        <dbReference type="RuleBase" id="RU364113"/>
    </source>
</evidence>
<dbReference type="InterPro" id="IPR036013">
    <property type="entry name" value="Band_7/SPFH_dom_sf"/>
</dbReference>
<evidence type="ECO:0000256" key="7">
    <source>
        <dbReference type="SAM" id="MobiDB-lite"/>
    </source>
</evidence>
<feature type="domain" description="Band 7" evidence="8">
    <location>
        <begin position="67"/>
        <end position="237"/>
    </location>
</feature>
<dbReference type="SMART" id="SM00244">
    <property type="entry name" value="PHB"/>
    <property type="match status" value="1"/>
</dbReference>
<evidence type="ECO:0000313" key="10">
    <source>
        <dbReference type="Proteomes" id="UP000011820"/>
    </source>
</evidence>
<name>A0ABM5NGK3_LIBAS</name>
<dbReference type="SUPFAM" id="SSF117892">
    <property type="entry name" value="Band 7/SPFH domain"/>
    <property type="match status" value="1"/>
</dbReference>
<evidence type="ECO:0000256" key="5">
    <source>
        <dbReference type="ARBA" id="ARBA00023136"/>
    </source>
</evidence>
<dbReference type="InterPro" id="IPR050710">
    <property type="entry name" value="Band7/mec-2_domain"/>
</dbReference>
<comment type="subcellular location">
    <subcellularLocation>
        <location evidence="1">Membrane</location>
        <topology evidence="1">Single-pass membrane protein</topology>
    </subcellularLocation>
</comment>
<gene>
    <name evidence="9" type="ORF">WSI_04120</name>
</gene>
<evidence type="ECO:0000259" key="8">
    <source>
        <dbReference type="SMART" id="SM00244"/>
    </source>
</evidence>
<proteinExistence type="inferred from homology"/>
<reference evidence="9 10" key="1">
    <citation type="journal article" date="2013" name="Genome Announc.">
        <title>Complete Genome Sequence of a Chinese Strain of 'Candidatus Liberibacter asiaticus'.</title>
        <authorList>
            <person name="Lin H."/>
            <person name="Han C.S."/>
            <person name="Liu B."/>
            <person name="Lou B."/>
            <person name="Bai X."/>
            <person name="Deng C."/>
            <person name="Civerolo E.L."/>
            <person name="Gupta G."/>
        </authorList>
    </citation>
    <scope>NUCLEOTIDE SEQUENCE [LARGE SCALE GENOMIC DNA]</scope>
    <source>
        <strain evidence="10">gxpsy</strain>
    </source>
</reference>
<comment type="similarity">
    <text evidence="2 6">Belongs to the band 7/mec-2 family. HflK subfamily.</text>
</comment>
<dbReference type="InterPro" id="IPR001107">
    <property type="entry name" value="Band_7"/>
</dbReference>